<sequence length="173" mass="19341">MILSRIILGLLALAPMTGYDLKRHFDSSARHFWAADKAQIYRTLARLVEEGLAEIEVIPGAGAPNRQLHRITTGGRAALEAWLRSPVEPHADRDPFLARMFFAEHLSPEAFRALLAGRREEAEALLAHFERLRAEAAEATDRGTRMRLATLANGIAHARAELSWLDETEKELP</sequence>
<accession>A0A939MM29</accession>
<protein>
    <submittedName>
        <fullName evidence="3">PadR family transcriptional regulator</fullName>
    </submittedName>
</protein>
<dbReference type="Proteomes" id="UP000664382">
    <property type="component" value="Unassembled WGS sequence"/>
</dbReference>
<dbReference type="SUPFAM" id="SSF46785">
    <property type="entry name" value="Winged helix' DNA-binding domain"/>
    <property type="match status" value="1"/>
</dbReference>
<comment type="caution">
    <text evidence="3">The sequence shown here is derived from an EMBL/GenBank/DDBJ whole genome shotgun (WGS) entry which is preliminary data.</text>
</comment>
<feature type="domain" description="Transcription regulator PadR N-terminal" evidence="1">
    <location>
        <begin position="7"/>
        <end position="80"/>
    </location>
</feature>
<organism evidence="3 4">
    <name type="scientific">Leucobacter weissii</name>
    <dbReference type="NCBI Taxonomy" id="1983706"/>
    <lineage>
        <taxon>Bacteria</taxon>
        <taxon>Bacillati</taxon>
        <taxon>Actinomycetota</taxon>
        <taxon>Actinomycetes</taxon>
        <taxon>Micrococcales</taxon>
        <taxon>Microbacteriaceae</taxon>
        <taxon>Leucobacter</taxon>
    </lineage>
</organism>
<dbReference type="Pfam" id="PF03551">
    <property type="entry name" value="PadR"/>
    <property type="match status" value="1"/>
</dbReference>
<gene>
    <name evidence="3" type="ORF">J4H92_03185</name>
</gene>
<dbReference type="AlphaFoldDB" id="A0A939MM29"/>
<dbReference type="PANTHER" id="PTHR43252">
    <property type="entry name" value="TRANSCRIPTIONAL REGULATOR YQJI"/>
    <property type="match status" value="1"/>
</dbReference>
<dbReference type="EMBL" id="JAGDYM010000004">
    <property type="protein sequence ID" value="MBO1900951.1"/>
    <property type="molecule type" value="Genomic_DNA"/>
</dbReference>
<feature type="domain" description="Transcription regulator PadR C-terminal" evidence="2">
    <location>
        <begin position="93"/>
        <end position="172"/>
    </location>
</feature>
<evidence type="ECO:0000313" key="4">
    <source>
        <dbReference type="Proteomes" id="UP000664382"/>
    </source>
</evidence>
<evidence type="ECO:0000259" key="1">
    <source>
        <dbReference type="Pfam" id="PF03551"/>
    </source>
</evidence>
<dbReference type="Gene3D" id="6.10.140.190">
    <property type="match status" value="1"/>
</dbReference>
<dbReference type="InterPro" id="IPR018309">
    <property type="entry name" value="Tscrpt_reg_PadR_C"/>
</dbReference>
<name>A0A939MM29_9MICO</name>
<proteinExistence type="predicted"/>
<evidence type="ECO:0000259" key="2">
    <source>
        <dbReference type="Pfam" id="PF10400"/>
    </source>
</evidence>
<dbReference type="Pfam" id="PF10400">
    <property type="entry name" value="Vir_act_alpha_C"/>
    <property type="match status" value="1"/>
</dbReference>
<dbReference type="InterPro" id="IPR036388">
    <property type="entry name" value="WH-like_DNA-bd_sf"/>
</dbReference>
<dbReference type="Gene3D" id="1.10.10.10">
    <property type="entry name" value="Winged helix-like DNA-binding domain superfamily/Winged helix DNA-binding domain"/>
    <property type="match status" value="1"/>
</dbReference>
<dbReference type="InterPro" id="IPR005149">
    <property type="entry name" value="Tscrpt_reg_PadR_N"/>
</dbReference>
<keyword evidence="4" id="KW-1185">Reference proteome</keyword>
<dbReference type="InterPro" id="IPR036390">
    <property type="entry name" value="WH_DNA-bd_sf"/>
</dbReference>
<dbReference type="RefSeq" id="WP_208095876.1">
    <property type="nucleotide sequence ID" value="NZ_JAGDYM010000004.1"/>
</dbReference>
<reference evidence="3" key="1">
    <citation type="submission" date="2021-03" db="EMBL/GenBank/DDBJ databases">
        <title>Leucobacter chromiisoli sp. nov., isolated from chromium-containing soil of chemical plant.</title>
        <authorList>
            <person name="Xu Z."/>
        </authorList>
    </citation>
    <scope>NUCLEOTIDE SEQUENCE</scope>
    <source>
        <strain evidence="3">S27</strain>
    </source>
</reference>
<dbReference type="PANTHER" id="PTHR43252:SF6">
    <property type="entry name" value="NEGATIVE TRANSCRIPTION REGULATOR PADR"/>
    <property type="match status" value="1"/>
</dbReference>
<evidence type="ECO:0000313" key="3">
    <source>
        <dbReference type="EMBL" id="MBO1900951.1"/>
    </source>
</evidence>